<proteinExistence type="predicted"/>
<reference evidence="2 3" key="1">
    <citation type="submission" date="2016-07" db="EMBL/GenBank/DDBJ databases">
        <title>Draft genome of the white-rot fungus Obba rivulosa 3A-2.</title>
        <authorList>
            <consortium name="DOE Joint Genome Institute"/>
            <person name="Miettinen O."/>
            <person name="Riley R."/>
            <person name="Acob R."/>
            <person name="Barry K."/>
            <person name="Cullen D."/>
            <person name="De Vries R."/>
            <person name="Hainaut M."/>
            <person name="Hatakka A."/>
            <person name="Henrissat B."/>
            <person name="Hilden K."/>
            <person name="Kuo R."/>
            <person name="Labutti K."/>
            <person name="Lipzen A."/>
            <person name="Makela M.R."/>
            <person name="Sandor L."/>
            <person name="Spatafora J.W."/>
            <person name="Grigoriev I.V."/>
            <person name="Hibbett D.S."/>
        </authorList>
    </citation>
    <scope>NUCLEOTIDE SEQUENCE [LARGE SCALE GENOMIC DNA]</scope>
    <source>
        <strain evidence="2 3">3A-2</strain>
    </source>
</reference>
<feature type="compositionally biased region" description="Basic and acidic residues" evidence="1">
    <location>
        <begin position="1"/>
        <end position="11"/>
    </location>
</feature>
<accession>A0A8E2DF25</accession>
<gene>
    <name evidence="2" type="ORF">OBBRIDRAFT_309499</name>
</gene>
<feature type="region of interest" description="Disordered" evidence="1">
    <location>
        <begin position="1"/>
        <end position="44"/>
    </location>
</feature>
<sequence length="71" mass="7771">MAMNETRDVAVDTHLSSNKPVVPARACPTNKRTKNDVGGRVGQLSHPPSIKVSIRCHLVCRSRSDVRHILG</sequence>
<dbReference type="Proteomes" id="UP000250043">
    <property type="component" value="Unassembled WGS sequence"/>
</dbReference>
<evidence type="ECO:0000313" key="2">
    <source>
        <dbReference type="EMBL" id="OCH85510.1"/>
    </source>
</evidence>
<dbReference type="AlphaFoldDB" id="A0A8E2DF25"/>
<organism evidence="2 3">
    <name type="scientific">Obba rivulosa</name>
    <dbReference type="NCBI Taxonomy" id="1052685"/>
    <lineage>
        <taxon>Eukaryota</taxon>
        <taxon>Fungi</taxon>
        <taxon>Dikarya</taxon>
        <taxon>Basidiomycota</taxon>
        <taxon>Agaricomycotina</taxon>
        <taxon>Agaricomycetes</taxon>
        <taxon>Polyporales</taxon>
        <taxon>Gelatoporiaceae</taxon>
        <taxon>Obba</taxon>
    </lineage>
</organism>
<name>A0A8E2DF25_9APHY</name>
<evidence type="ECO:0000313" key="3">
    <source>
        <dbReference type="Proteomes" id="UP000250043"/>
    </source>
</evidence>
<keyword evidence="3" id="KW-1185">Reference proteome</keyword>
<dbReference type="EMBL" id="KV722579">
    <property type="protein sequence ID" value="OCH85510.1"/>
    <property type="molecule type" value="Genomic_DNA"/>
</dbReference>
<evidence type="ECO:0000256" key="1">
    <source>
        <dbReference type="SAM" id="MobiDB-lite"/>
    </source>
</evidence>
<protein>
    <submittedName>
        <fullName evidence="2">Uncharacterized protein</fullName>
    </submittedName>
</protein>